<organism evidence="1 2">
    <name type="scientific">Actinokineospora guangxiensis</name>
    <dbReference type="NCBI Taxonomy" id="1490288"/>
    <lineage>
        <taxon>Bacteria</taxon>
        <taxon>Bacillati</taxon>
        <taxon>Actinomycetota</taxon>
        <taxon>Actinomycetes</taxon>
        <taxon>Pseudonocardiales</taxon>
        <taxon>Pseudonocardiaceae</taxon>
        <taxon>Actinokineospora</taxon>
    </lineage>
</organism>
<keyword evidence="2" id="KW-1185">Reference proteome</keyword>
<dbReference type="Proteomes" id="UP001596157">
    <property type="component" value="Unassembled WGS sequence"/>
</dbReference>
<dbReference type="EMBL" id="JBHSKF010000007">
    <property type="protein sequence ID" value="MFC5288647.1"/>
    <property type="molecule type" value="Genomic_DNA"/>
</dbReference>
<comment type="caution">
    <text evidence="1">The sequence shown here is derived from an EMBL/GenBank/DDBJ whole genome shotgun (WGS) entry which is preliminary data.</text>
</comment>
<evidence type="ECO:0000313" key="1">
    <source>
        <dbReference type="EMBL" id="MFC5288647.1"/>
    </source>
</evidence>
<gene>
    <name evidence="1" type="ORF">ACFPM7_16420</name>
</gene>
<dbReference type="RefSeq" id="WP_378248492.1">
    <property type="nucleotide sequence ID" value="NZ_JBHSKF010000007.1"/>
</dbReference>
<proteinExistence type="predicted"/>
<evidence type="ECO:0000313" key="2">
    <source>
        <dbReference type="Proteomes" id="UP001596157"/>
    </source>
</evidence>
<name>A0ABW0EMH7_9PSEU</name>
<accession>A0ABW0EMH7</accession>
<sequence>MDADDIVVSGYGDEAGLSAQTREKFEANPLRARLRGTVHEVPDRTWMRAVGRYGAHSVLDDIATTYGVDPAR</sequence>
<reference evidence="2" key="1">
    <citation type="journal article" date="2019" name="Int. J. Syst. Evol. Microbiol.">
        <title>The Global Catalogue of Microorganisms (GCM) 10K type strain sequencing project: providing services to taxonomists for standard genome sequencing and annotation.</title>
        <authorList>
            <consortium name="The Broad Institute Genomics Platform"/>
            <consortium name="The Broad Institute Genome Sequencing Center for Infectious Disease"/>
            <person name="Wu L."/>
            <person name="Ma J."/>
        </authorList>
    </citation>
    <scope>NUCLEOTIDE SEQUENCE [LARGE SCALE GENOMIC DNA]</scope>
    <source>
        <strain evidence="2">CCUG 59778</strain>
    </source>
</reference>
<dbReference type="Gene3D" id="3.40.50.1980">
    <property type="entry name" value="Nitrogenase molybdenum iron protein domain"/>
    <property type="match status" value="1"/>
</dbReference>
<protein>
    <submittedName>
        <fullName evidence="1">Uncharacterized protein</fullName>
    </submittedName>
</protein>